<dbReference type="KEGG" id="agf:ET445_05360"/>
<dbReference type="AlphaFoldDB" id="A0A4P6FAX9"/>
<dbReference type="Proteomes" id="UP000291259">
    <property type="component" value="Chromosome"/>
</dbReference>
<dbReference type="OrthoDB" id="3782574at2"/>
<comment type="similarity">
    <text evidence="2 8">Belongs to the 4-toluene sulfonate uptake permease (TSUP) (TC 2.A.102) family.</text>
</comment>
<dbReference type="RefSeq" id="WP_129189544.1">
    <property type="nucleotide sequence ID" value="NZ_CP035491.1"/>
</dbReference>
<comment type="subcellular location">
    <subcellularLocation>
        <location evidence="1 8">Cell membrane</location>
        <topology evidence="1 8">Multi-pass membrane protein</topology>
    </subcellularLocation>
</comment>
<reference evidence="9 10" key="1">
    <citation type="submission" date="2019-01" db="EMBL/GenBank/DDBJ databases">
        <title>Genome sequencing of strain FW100M-8.</title>
        <authorList>
            <person name="Heo J."/>
            <person name="Kim S.-J."/>
            <person name="Kim J.-S."/>
            <person name="Hong S.-B."/>
            <person name="Kwon S.-W."/>
        </authorList>
    </citation>
    <scope>NUCLEOTIDE SEQUENCE [LARGE SCALE GENOMIC DNA]</scope>
    <source>
        <strain evidence="9 10">FW100M-8</strain>
    </source>
</reference>
<evidence type="ECO:0000256" key="3">
    <source>
        <dbReference type="ARBA" id="ARBA00022448"/>
    </source>
</evidence>
<keyword evidence="3" id="KW-0813">Transport</keyword>
<evidence type="ECO:0000256" key="6">
    <source>
        <dbReference type="ARBA" id="ARBA00022989"/>
    </source>
</evidence>
<feature type="transmembrane region" description="Helical" evidence="8">
    <location>
        <begin position="267"/>
        <end position="286"/>
    </location>
</feature>
<evidence type="ECO:0000256" key="7">
    <source>
        <dbReference type="ARBA" id="ARBA00023136"/>
    </source>
</evidence>
<feature type="transmembrane region" description="Helical" evidence="8">
    <location>
        <begin position="7"/>
        <end position="35"/>
    </location>
</feature>
<feature type="transmembrane region" description="Helical" evidence="8">
    <location>
        <begin position="172"/>
        <end position="197"/>
    </location>
</feature>
<dbReference type="EMBL" id="CP035491">
    <property type="protein sequence ID" value="QAY72855.1"/>
    <property type="molecule type" value="Genomic_DNA"/>
</dbReference>
<keyword evidence="7 8" id="KW-0472">Membrane</keyword>
<keyword evidence="6 8" id="KW-1133">Transmembrane helix</keyword>
<dbReference type="InterPro" id="IPR002781">
    <property type="entry name" value="TM_pro_TauE-like"/>
</dbReference>
<gene>
    <name evidence="9" type="ORF">ET445_05360</name>
</gene>
<keyword evidence="5 8" id="KW-0812">Transmembrane</keyword>
<dbReference type="PANTHER" id="PTHR30269:SF0">
    <property type="entry name" value="MEMBRANE TRANSPORTER PROTEIN YFCA-RELATED"/>
    <property type="match status" value="1"/>
</dbReference>
<feature type="transmembrane region" description="Helical" evidence="8">
    <location>
        <begin position="217"/>
        <end position="235"/>
    </location>
</feature>
<feature type="transmembrane region" description="Helical" evidence="8">
    <location>
        <begin position="41"/>
        <end position="60"/>
    </location>
</feature>
<evidence type="ECO:0000313" key="10">
    <source>
        <dbReference type="Proteomes" id="UP000291259"/>
    </source>
</evidence>
<sequence length="288" mass="29459">MWLESLAIFAAGAWAGLINVIVGSGTLVTFPVLIMLGYPPLTANISSGIGLVAGSITGAVGFRREIAEQRSLALLLLPAGAAGGLAGGLLLLVLPPEAFSLIVPVLVGLGIVMVVVAPMLQRWIAKRRVAVVAAVTGATAVIEDGVPDVHEPGVPGAPGHDGLAGMNLRHRIVMIAAVFVLGLYGGYFGAALGVIMLGALSLLSTIELTKLNALKNLLIVGINGVSATLFIIVANEYISWRAVALLAIGATLGGLIGARIGRRIPDWVLRTTVVVVGTIALVNLIVNS</sequence>
<dbReference type="Pfam" id="PF01925">
    <property type="entry name" value="TauE"/>
    <property type="match status" value="1"/>
</dbReference>
<evidence type="ECO:0000256" key="1">
    <source>
        <dbReference type="ARBA" id="ARBA00004651"/>
    </source>
</evidence>
<organism evidence="9 10">
    <name type="scientific">Agromyces protaetiae</name>
    <dbReference type="NCBI Taxonomy" id="2509455"/>
    <lineage>
        <taxon>Bacteria</taxon>
        <taxon>Bacillati</taxon>
        <taxon>Actinomycetota</taxon>
        <taxon>Actinomycetes</taxon>
        <taxon>Micrococcales</taxon>
        <taxon>Microbacteriaceae</taxon>
        <taxon>Agromyces</taxon>
    </lineage>
</organism>
<evidence type="ECO:0000256" key="2">
    <source>
        <dbReference type="ARBA" id="ARBA00009142"/>
    </source>
</evidence>
<keyword evidence="10" id="KW-1185">Reference proteome</keyword>
<dbReference type="GO" id="GO:0005886">
    <property type="term" value="C:plasma membrane"/>
    <property type="evidence" value="ECO:0007669"/>
    <property type="project" value="UniProtKB-SubCell"/>
</dbReference>
<feature type="transmembrane region" description="Helical" evidence="8">
    <location>
        <begin position="72"/>
        <end position="93"/>
    </location>
</feature>
<dbReference type="InterPro" id="IPR052017">
    <property type="entry name" value="TSUP"/>
</dbReference>
<evidence type="ECO:0000256" key="5">
    <source>
        <dbReference type="ARBA" id="ARBA00022692"/>
    </source>
</evidence>
<keyword evidence="4 8" id="KW-1003">Cell membrane</keyword>
<protein>
    <recommendedName>
        <fullName evidence="8">Probable membrane transporter protein</fullName>
    </recommendedName>
</protein>
<accession>A0A4P6FAX9</accession>
<proteinExistence type="inferred from homology"/>
<dbReference type="PANTHER" id="PTHR30269">
    <property type="entry name" value="TRANSMEMBRANE PROTEIN YFCA"/>
    <property type="match status" value="1"/>
</dbReference>
<evidence type="ECO:0000256" key="8">
    <source>
        <dbReference type="RuleBase" id="RU363041"/>
    </source>
</evidence>
<evidence type="ECO:0000256" key="4">
    <source>
        <dbReference type="ARBA" id="ARBA00022475"/>
    </source>
</evidence>
<name>A0A4P6FAX9_9MICO</name>
<feature type="transmembrane region" description="Helical" evidence="8">
    <location>
        <begin position="99"/>
        <end position="120"/>
    </location>
</feature>
<evidence type="ECO:0000313" key="9">
    <source>
        <dbReference type="EMBL" id="QAY72855.1"/>
    </source>
</evidence>
<feature type="transmembrane region" description="Helical" evidence="8">
    <location>
        <begin position="242"/>
        <end position="261"/>
    </location>
</feature>